<keyword evidence="1" id="KW-0472">Membrane</keyword>
<sequence length="133" mass="14562">MYANSATAAFITAILSLERCLCIVVPLKVKKILTRRRLVVVTSTFVAYEIVFTGLLIGRTGPPYAQISALSAFYLIFSYSVISLVCFVIISLTTIFLIVRLNQNLSWRKRTSTAAAAGQATSNKEAKLHVVSS</sequence>
<feature type="transmembrane region" description="Helical" evidence="1">
    <location>
        <begin position="6"/>
        <end position="26"/>
    </location>
</feature>
<dbReference type="AlphaFoldDB" id="A0AAV4DWG7"/>
<evidence type="ECO:0000313" key="2">
    <source>
        <dbReference type="EMBL" id="GFO48443.1"/>
    </source>
</evidence>
<evidence type="ECO:0000313" key="3">
    <source>
        <dbReference type="Proteomes" id="UP000735302"/>
    </source>
</evidence>
<proteinExistence type="predicted"/>
<gene>
    <name evidence="2" type="ORF">PoB_007494800</name>
</gene>
<dbReference type="EMBL" id="BLXT01008389">
    <property type="protein sequence ID" value="GFO48443.1"/>
    <property type="molecule type" value="Genomic_DNA"/>
</dbReference>
<dbReference type="Proteomes" id="UP000735302">
    <property type="component" value="Unassembled WGS sequence"/>
</dbReference>
<dbReference type="SUPFAM" id="SSF81321">
    <property type="entry name" value="Family A G protein-coupled receptor-like"/>
    <property type="match status" value="1"/>
</dbReference>
<name>A0AAV4DWG7_9GAST</name>
<keyword evidence="2" id="KW-0675">Receptor</keyword>
<comment type="caution">
    <text evidence="2">The sequence shown here is derived from an EMBL/GenBank/DDBJ whole genome shotgun (WGS) entry which is preliminary data.</text>
</comment>
<keyword evidence="1" id="KW-1133">Transmembrane helix</keyword>
<dbReference type="Gene3D" id="1.20.1070.10">
    <property type="entry name" value="Rhodopsin 7-helix transmembrane proteins"/>
    <property type="match status" value="1"/>
</dbReference>
<evidence type="ECO:0000256" key="1">
    <source>
        <dbReference type="SAM" id="Phobius"/>
    </source>
</evidence>
<organism evidence="2 3">
    <name type="scientific">Plakobranchus ocellatus</name>
    <dbReference type="NCBI Taxonomy" id="259542"/>
    <lineage>
        <taxon>Eukaryota</taxon>
        <taxon>Metazoa</taxon>
        <taxon>Spiralia</taxon>
        <taxon>Lophotrochozoa</taxon>
        <taxon>Mollusca</taxon>
        <taxon>Gastropoda</taxon>
        <taxon>Heterobranchia</taxon>
        <taxon>Euthyneura</taxon>
        <taxon>Panpulmonata</taxon>
        <taxon>Sacoglossa</taxon>
        <taxon>Placobranchoidea</taxon>
        <taxon>Plakobranchidae</taxon>
        <taxon>Plakobranchus</taxon>
    </lineage>
</organism>
<protein>
    <submittedName>
        <fullName evidence="2">Chemosensory receptor a</fullName>
    </submittedName>
</protein>
<keyword evidence="1" id="KW-0812">Transmembrane</keyword>
<reference evidence="2 3" key="1">
    <citation type="journal article" date="2021" name="Elife">
        <title>Chloroplast acquisition without the gene transfer in kleptoplastic sea slugs, Plakobranchus ocellatus.</title>
        <authorList>
            <person name="Maeda T."/>
            <person name="Takahashi S."/>
            <person name="Yoshida T."/>
            <person name="Shimamura S."/>
            <person name="Takaki Y."/>
            <person name="Nagai Y."/>
            <person name="Toyoda A."/>
            <person name="Suzuki Y."/>
            <person name="Arimoto A."/>
            <person name="Ishii H."/>
            <person name="Satoh N."/>
            <person name="Nishiyama T."/>
            <person name="Hasebe M."/>
            <person name="Maruyama T."/>
            <person name="Minagawa J."/>
            <person name="Obokata J."/>
            <person name="Shigenobu S."/>
        </authorList>
    </citation>
    <scope>NUCLEOTIDE SEQUENCE [LARGE SCALE GENOMIC DNA]</scope>
</reference>
<feature type="transmembrane region" description="Helical" evidence="1">
    <location>
        <begin position="38"/>
        <end position="57"/>
    </location>
</feature>
<feature type="transmembrane region" description="Helical" evidence="1">
    <location>
        <begin position="77"/>
        <end position="99"/>
    </location>
</feature>
<keyword evidence="3" id="KW-1185">Reference proteome</keyword>
<accession>A0AAV4DWG7</accession>